<gene>
    <name evidence="10" type="ORF">EDB92DRAFT_1463003</name>
</gene>
<keyword evidence="3" id="KW-0337">GPI-anchor biosynthesis</keyword>
<protein>
    <submittedName>
        <fullName evidence="10">GPI biosynthesis protein family Pig-F-domain-containing protein</fullName>
    </submittedName>
</protein>
<comment type="subcellular location">
    <subcellularLocation>
        <location evidence="1">Endoplasmic reticulum membrane</location>
        <topology evidence="1">Multi-pass membrane protein</topology>
    </subcellularLocation>
</comment>
<dbReference type="GO" id="GO:0006506">
    <property type="term" value="P:GPI anchor biosynthetic process"/>
    <property type="evidence" value="ECO:0007669"/>
    <property type="project" value="UniProtKB-KW"/>
</dbReference>
<evidence type="ECO:0000313" key="10">
    <source>
        <dbReference type="EMBL" id="KAH8984836.1"/>
    </source>
</evidence>
<keyword evidence="4 9" id="KW-0812">Transmembrane</keyword>
<dbReference type="AlphaFoldDB" id="A0AAD4LAX1"/>
<evidence type="ECO:0000256" key="6">
    <source>
        <dbReference type="ARBA" id="ARBA00022989"/>
    </source>
</evidence>
<feature type="transmembrane region" description="Helical" evidence="9">
    <location>
        <begin position="206"/>
        <end position="226"/>
    </location>
</feature>
<dbReference type="EMBL" id="JAKELL010000071">
    <property type="protein sequence ID" value="KAH8984836.1"/>
    <property type="molecule type" value="Genomic_DNA"/>
</dbReference>
<organism evidence="10 11">
    <name type="scientific">Lactarius akahatsu</name>
    <dbReference type="NCBI Taxonomy" id="416441"/>
    <lineage>
        <taxon>Eukaryota</taxon>
        <taxon>Fungi</taxon>
        <taxon>Dikarya</taxon>
        <taxon>Basidiomycota</taxon>
        <taxon>Agaricomycotina</taxon>
        <taxon>Agaricomycetes</taxon>
        <taxon>Russulales</taxon>
        <taxon>Russulaceae</taxon>
        <taxon>Lactarius</taxon>
    </lineage>
</organism>
<keyword evidence="5" id="KW-0256">Endoplasmic reticulum</keyword>
<evidence type="ECO:0000313" key="11">
    <source>
        <dbReference type="Proteomes" id="UP001201163"/>
    </source>
</evidence>
<proteinExistence type="predicted"/>
<feature type="transmembrane region" description="Helical" evidence="9">
    <location>
        <begin position="305"/>
        <end position="324"/>
    </location>
</feature>
<sequence length="363" mass="39871">MATVRKALKNIASGKGPQKLRPPTNFESDDSAEIELASLLPNAIPTQYPPLVLVHVLLLSAALVLLPQTPLPDLPLPPPARGLDKPQHPFLVPITARPVLTLAWACLGATLLVPWWAGSLRRWLHDGTLGSRNIQLRLRGDPHKRRDIWNAFVFTGYTALMLHAVIILFGAPFVQYVSVPHVSPLAFRLFLLILPPSLPPRYVPHTALLAFLLSIYTVFPPAYALGPPRLGLPLLSASASSAILQNDLWIRIFVERNTKKPAERCLLYPTYGAFLGAWFGVIPIGLDWDRPWQAYPLTPAAGASLGYMIGALLAFGVNVILFFADADRLDPSGGADKGDLKSTRQKDREEKRAILPGLSRKKD</sequence>
<dbReference type="GO" id="GO:0005789">
    <property type="term" value="C:endoplasmic reticulum membrane"/>
    <property type="evidence" value="ECO:0007669"/>
    <property type="project" value="UniProtKB-SubCell"/>
</dbReference>
<keyword evidence="6 9" id="KW-1133">Transmembrane helix</keyword>
<evidence type="ECO:0000256" key="5">
    <source>
        <dbReference type="ARBA" id="ARBA00022824"/>
    </source>
</evidence>
<feature type="transmembrane region" description="Helical" evidence="9">
    <location>
        <begin position="148"/>
        <end position="170"/>
    </location>
</feature>
<accession>A0AAD4LAX1</accession>
<dbReference type="Proteomes" id="UP001201163">
    <property type="component" value="Unassembled WGS sequence"/>
</dbReference>
<evidence type="ECO:0000256" key="8">
    <source>
        <dbReference type="SAM" id="MobiDB-lite"/>
    </source>
</evidence>
<feature type="transmembrane region" description="Helical" evidence="9">
    <location>
        <begin position="90"/>
        <end position="113"/>
    </location>
</feature>
<feature type="compositionally biased region" description="Basic and acidic residues" evidence="8">
    <location>
        <begin position="329"/>
        <end position="353"/>
    </location>
</feature>
<keyword evidence="7 9" id="KW-0472">Membrane</keyword>
<evidence type="ECO:0000256" key="9">
    <source>
        <dbReference type="SAM" id="Phobius"/>
    </source>
</evidence>
<comment type="pathway">
    <text evidence="2">Glycolipid biosynthesis; glycosylphosphatidylinositol-anchor biosynthesis.</text>
</comment>
<reference evidence="10" key="1">
    <citation type="submission" date="2022-01" db="EMBL/GenBank/DDBJ databases">
        <title>Comparative genomics reveals a dynamic genome evolution in the ectomycorrhizal milk-cap (Lactarius) mushrooms.</title>
        <authorList>
            <consortium name="DOE Joint Genome Institute"/>
            <person name="Lebreton A."/>
            <person name="Tang N."/>
            <person name="Kuo A."/>
            <person name="LaButti K."/>
            <person name="Drula E."/>
            <person name="Barry K."/>
            <person name="Clum A."/>
            <person name="Lipzen A."/>
            <person name="Mousain D."/>
            <person name="Ng V."/>
            <person name="Wang R."/>
            <person name="Wang X."/>
            <person name="Dai Y."/>
            <person name="Henrissat B."/>
            <person name="Grigoriev I.V."/>
            <person name="Guerin-Laguette A."/>
            <person name="Yu F."/>
            <person name="Martin F.M."/>
        </authorList>
    </citation>
    <scope>NUCLEOTIDE SEQUENCE</scope>
    <source>
        <strain evidence="10">QP</strain>
    </source>
</reference>
<dbReference type="Pfam" id="PF06699">
    <property type="entry name" value="PIG-F"/>
    <property type="match status" value="1"/>
</dbReference>
<dbReference type="InterPro" id="IPR009580">
    <property type="entry name" value="GPI_biosynthesis_protein_Pig-F"/>
</dbReference>
<evidence type="ECO:0000256" key="3">
    <source>
        <dbReference type="ARBA" id="ARBA00022502"/>
    </source>
</evidence>
<name>A0AAD4LAX1_9AGAM</name>
<evidence type="ECO:0000256" key="4">
    <source>
        <dbReference type="ARBA" id="ARBA00022692"/>
    </source>
</evidence>
<evidence type="ECO:0000256" key="2">
    <source>
        <dbReference type="ARBA" id="ARBA00004687"/>
    </source>
</evidence>
<feature type="region of interest" description="Disordered" evidence="8">
    <location>
        <begin position="329"/>
        <end position="363"/>
    </location>
</feature>
<evidence type="ECO:0000256" key="1">
    <source>
        <dbReference type="ARBA" id="ARBA00004477"/>
    </source>
</evidence>
<keyword evidence="11" id="KW-1185">Reference proteome</keyword>
<comment type="caution">
    <text evidence="10">The sequence shown here is derived from an EMBL/GenBank/DDBJ whole genome shotgun (WGS) entry which is preliminary data.</text>
</comment>
<evidence type="ECO:0000256" key="7">
    <source>
        <dbReference type="ARBA" id="ARBA00023136"/>
    </source>
</evidence>
<feature type="transmembrane region" description="Helical" evidence="9">
    <location>
        <begin position="266"/>
        <end position="285"/>
    </location>
</feature>
<feature type="transmembrane region" description="Helical" evidence="9">
    <location>
        <begin position="51"/>
        <end position="70"/>
    </location>
</feature>